<dbReference type="Proteomes" id="UP000268093">
    <property type="component" value="Unassembled WGS sequence"/>
</dbReference>
<dbReference type="AlphaFoldDB" id="A0A433DKP6"/>
<proteinExistence type="predicted"/>
<sequence length="157" mass="17690">MPGAMENLIARKKLKIGPLTSTLPLHQDMYYPTSSRHSFPTAYVSCPAFLLHQSSVNHDLRQDQQGQNASIVRRPIHHSPTTSQRTFGFGRVLLVAVVGCLRRRAVDVLALGAAYRIVIAKIRRLVINIRRFVQSARANMYRRPGSSTCRSCGRCRF</sequence>
<organism evidence="1 2">
    <name type="scientific">Jimgerdemannia flammicorona</name>
    <dbReference type="NCBI Taxonomy" id="994334"/>
    <lineage>
        <taxon>Eukaryota</taxon>
        <taxon>Fungi</taxon>
        <taxon>Fungi incertae sedis</taxon>
        <taxon>Mucoromycota</taxon>
        <taxon>Mucoromycotina</taxon>
        <taxon>Endogonomycetes</taxon>
        <taxon>Endogonales</taxon>
        <taxon>Endogonaceae</taxon>
        <taxon>Jimgerdemannia</taxon>
    </lineage>
</organism>
<keyword evidence="2" id="KW-1185">Reference proteome</keyword>
<evidence type="ECO:0000313" key="1">
    <source>
        <dbReference type="EMBL" id="RUP51443.1"/>
    </source>
</evidence>
<name>A0A433DKP6_9FUNG</name>
<accession>A0A433DKP6</accession>
<protein>
    <submittedName>
        <fullName evidence="1">Uncharacterized protein</fullName>
    </submittedName>
</protein>
<dbReference type="EMBL" id="RBNI01000725">
    <property type="protein sequence ID" value="RUP51443.1"/>
    <property type="molecule type" value="Genomic_DNA"/>
</dbReference>
<comment type="caution">
    <text evidence="1">The sequence shown here is derived from an EMBL/GenBank/DDBJ whole genome shotgun (WGS) entry which is preliminary data.</text>
</comment>
<reference evidence="1 2" key="1">
    <citation type="journal article" date="2018" name="New Phytol.">
        <title>Phylogenomics of Endogonaceae and evolution of mycorrhizas within Mucoromycota.</title>
        <authorList>
            <person name="Chang Y."/>
            <person name="Desiro A."/>
            <person name="Na H."/>
            <person name="Sandor L."/>
            <person name="Lipzen A."/>
            <person name="Clum A."/>
            <person name="Barry K."/>
            <person name="Grigoriev I.V."/>
            <person name="Martin F.M."/>
            <person name="Stajich J.E."/>
            <person name="Smith M.E."/>
            <person name="Bonito G."/>
            <person name="Spatafora J.W."/>
        </authorList>
    </citation>
    <scope>NUCLEOTIDE SEQUENCE [LARGE SCALE GENOMIC DNA]</scope>
    <source>
        <strain evidence="1 2">GMNB39</strain>
    </source>
</reference>
<gene>
    <name evidence="1" type="ORF">BC936DRAFT_148143</name>
</gene>
<evidence type="ECO:0000313" key="2">
    <source>
        <dbReference type="Proteomes" id="UP000268093"/>
    </source>
</evidence>